<name>A0A7F8RK52_LEPWE</name>
<protein>
    <submittedName>
        <fullName evidence="3">Uncharacterized protein LOC115943862</fullName>
    </submittedName>
</protein>
<feature type="region of interest" description="Disordered" evidence="1">
    <location>
        <begin position="304"/>
        <end position="333"/>
    </location>
</feature>
<dbReference type="GeneID" id="115943862"/>
<keyword evidence="2" id="KW-1185">Reference proteome</keyword>
<gene>
    <name evidence="3" type="primary">LOC115943862</name>
</gene>
<sequence length="333" mass="35132">MAPNRTTGSQQESEAKSISCPLPALYRGHADPGAATVPRLRSRDPPTFLSHRQHLGLCPAADEQRQELLKGGGGAELVRGPAVLPAAPHGPGRSAEHEQRARHEHPLLAHQQHPGVDRPRLRRAHPGPELVQRLHLHGPGVELAARLQGGGLCHPVVHLHFPQPGGRLVHGAEALHLLLRPCCGSPHLHGACSQSDHLSKASRGPGGPTDLPATCAAGDVAGSPEVVPQAPHGPGRPAAGDRRSGRGGLEVHHQRDRGLGWPLLQRGLRGPELVERPGLQHPALASDPTIGHWESAALSPAFHAPSSEVTVEPTLRPTPEPGGSREAVWLPAQ</sequence>
<feature type="region of interest" description="Disordered" evidence="1">
    <location>
        <begin position="190"/>
        <end position="256"/>
    </location>
</feature>
<evidence type="ECO:0000256" key="1">
    <source>
        <dbReference type="SAM" id="MobiDB-lite"/>
    </source>
</evidence>
<dbReference type="OrthoDB" id="9749201at2759"/>
<reference evidence="3" key="1">
    <citation type="submission" date="2025-08" db="UniProtKB">
        <authorList>
            <consortium name="RefSeq"/>
        </authorList>
    </citation>
    <scope>IDENTIFICATION</scope>
    <source>
        <tissue evidence="3">Liver</tissue>
    </source>
</reference>
<dbReference type="KEGG" id="lww:115943862"/>
<dbReference type="RefSeq" id="XP_030893459.1">
    <property type="nucleotide sequence ID" value="XM_031037599.1"/>
</dbReference>
<proteinExistence type="predicted"/>
<evidence type="ECO:0000313" key="3">
    <source>
        <dbReference type="RefSeq" id="XP_030893459.1"/>
    </source>
</evidence>
<dbReference type="Proteomes" id="UP000245341">
    <property type="component" value="Unplaced"/>
</dbReference>
<feature type="region of interest" description="Disordered" evidence="1">
    <location>
        <begin position="1"/>
        <end position="51"/>
    </location>
</feature>
<organism evidence="2 3">
    <name type="scientific">Leptonychotes weddellii</name>
    <name type="common">Weddell seal</name>
    <name type="synonym">Otaria weddellii</name>
    <dbReference type="NCBI Taxonomy" id="9713"/>
    <lineage>
        <taxon>Eukaryota</taxon>
        <taxon>Metazoa</taxon>
        <taxon>Chordata</taxon>
        <taxon>Craniata</taxon>
        <taxon>Vertebrata</taxon>
        <taxon>Euteleostomi</taxon>
        <taxon>Mammalia</taxon>
        <taxon>Eutheria</taxon>
        <taxon>Laurasiatheria</taxon>
        <taxon>Carnivora</taxon>
        <taxon>Caniformia</taxon>
        <taxon>Pinnipedia</taxon>
        <taxon>Phocidae</taxon>
        <taxon>Monachinae</taxon>
        <taxon>Lobodontini</taxon>
        <taxon>Leptonychotes</taxon>
    </lineage>
</organism>
<evidence type="ECO:0000313" key="2">
    <source>
        <dbReference type="Proteomes" id="UP000245341"/>
    </source>
</evidence>
<feature type="compositionally biased region" description="Basic and acidic residues" evidence="1">
    <location>
        <begin position="239"/>
        <end position="256"/>
    </location>
</feature>
<accession>A0A7F8RK52</accession>
<dbReference type="AlphaFoldDB" id="A0A7F8RK52"/>
<feature type="compositionally biased region" description="Polar residues" evidence="1">
    <location>
        <begin position="1"/>
        <end position="12"/>
    </location>
</feature>